<feature type="domain" description="Acyclic terpene utilisation N-terminal" evidence="2">
    <location>
        <begin position="9"/>
        <end position="455"/>
    </location>
</feature>
<sequence>MAQSPRRPIRMAGVSGAATDRRQAMAQMAANYPNDPIDVMIGDWLSEANMTSRGAARSGNEGASYEPTFLEALQPALRDIATHGIKVVVNAGASDTKLLHQVVTEMVAKQGLSLKVAYISGDEVFPAIQEAIKNGSSTFENICTGEQLANWKFEPLYAQAYLGGLGIAQALADGADIVVCGRVSDASPVIGAAYWWHGWKRDQLHELANAFVAGHLIECSNYVCGGNFTGFKSLESRGWDSIGYPIAEIASNGQVVITKGKGSGGEVSTQTCTSQLLYEIQGPWYYNSDVTAVLDGIWFEQLGTNRVVMHGVRGDLPPPTTKVGITARGGYQAEAHWFVCGLDIEAKARMMESQIRLLLKPHVHRFTRLEFTLNGTAKEDATNQNAATVDLRIFAQAANEADITPDKFLRPVLDPVMEGYPGATPHLDFRQGFPKPVYEYYVTLLPQASVQHKVHRWDGSETTIDPPPVTKTWPSQQPSQPSTISPKLDFGSTTRGPLGWIVHARSGDKGSNANVGFWVRYKDEWDWLRSLLSAEKIKELLADEYKPGHKIDRFELPELKAVHFLLVDHLDRGVSCSSSYDFLGKNVAEFLRSRYIDLPNRFLALAQERDQSSGEAQAHLTIVPVLVSTSTRPELEPEDKEAEDDEEHVDDGASEDDEDGEDDEEDDMPAIPSTSKRPRVQKPARQRKRKRSASLEIANPKKPETASEIIEESLFVTDDESTPVPAPPSPGRTALDYQPPRGTNLTLVADFPRYNP</sequence>
<keyword evidence="5" id="KW-1185">Reference proteome</keyword>
<evidence type="ECO:0000313" key="5">
    <source>
        <dbReference type="Proteomes" id="UP000192596"/>
    </source>
</evidence>
<name>A0A1V8SME0_9PEZI</name>
<dbReference type="InterPro" id="IPR010839">
    <property type="entry name" value="AtuA_N"/>
</dbReference>
<feature type="region of interest" description="Disordered" evidence="1">
    <location>
        <begin position="461"/>
        <end position="488"/>
    </location>
</feature>
<evidence type="ECO:0000259" key="2">
    <source>
        <dbReference type="Pfam" id="PF07287"/>
    </source>
</evidence>
<dbReference type="EMBL" id="NAJO01000036">
    <property type="protein sequence ID" value="OQO00244.1"/>
    <property type="molecule type" value="Genomic_DNA"/>
</dbReference>
<dbReference type="PANTHER" id="PTHR47585">
    <property type="match status" value="1"/>
</dbReference>
<feature type="compositionally biased region" description="Acidic residues" evidence="1">
    <location>
        <begin position="636"/>
        <end position="668"/>
    </location>
</feature>
<reference evidence="5" key="1">
    <citation type="submission" date="2017-03" db="EMBL/GenBank/DDBJ databases">
        <title>Genomes of endolithic fungi from Antarctica.</title>
        <authorList>
            <person name="Coleine C."/>
            <person name="Masonjones S."/>
            <person name="Stajich J.E."/>
        </authorList>
    </citation>
    <scope>NUCLEOTIDE SEQUENCE [LARGE SCALE GENOMIC DNA]</scope>
    <source>
        <strain evidence="5">CCFEE 5527</strain>
    </source>
</reference>
<gene>
    <name evidence="4" type="ORF">B0A48_14031</name>
</gene>
<evidence type="ECO:0000259" key="3">
    <source>
        <dbReference type="Pfam" id="PF23544"/>
    </source>
</evidence>
<dbReference type="PANTHER" id="PTHR47585:SF2">
    <property type="entry name" value="DUF1446 DOMAIN PROTEIN (AFU_ORTHOLOGUE AFUA_6G11420)"/>
    <property type="match status" value="1"/>
</dbReference>
<dbReference type="InterPro" id="IPR056362">
    <property type="entry name" value="AtuA-like_ferredoxin_dom"/>
</dbReference>
<dbReference type="Pfam" id="PF07287">
    <property type="entry name" value="AtuA"/>
    <property type="match status" value="1"/>
</dbReference>
<dbReference type="AlphaFoldDB" id="A0A1V8SME0"/>
<accession>A0A1V8SME0</accession>
<dbReference type="Proteomes" id="UP000192596">
    <property type="component" value="Unassembled WGS sequence"/>
</dbReference>
<feature type="compositionally biased region" description="Basic residues" evidence="1">
    <location>
        <begin position="676"/>
        <end position="692"/>
    </location>
</feature>
<dbReference type="OrthoDB" id="10265871at2759"/>
<organism evidence="4 5">
    <name type="scientific">Cryoendolithus antarcticus</name>
    <dbReference type="NCBI Taxonomy" id="1507870"/>
    <lineage>
        <taxon>Eukaryota</taxon>
        <taxon>Fungi</taxon>
        <taxon>Dikarya</taxon>
        <taxon>Ascomycota</taxon>
        <taxon>Pezizomycotina</taxon>
        <taxon>Dothideomycetes</taxon>
        <taxon>Dothideomycetidae</taxon>
        <taxon>Cladosporiales</taxon>
        <taxon>Cladosporiaceae</taxon>
        <taxon>Cryoendolithus</taxon>
    </lineage>
</organism>
<comment type="caution">
    <text evidence="4">The sequence shown here is derived from an EMBL/GenBank/DDBJ whole genome shotgun (WGS) entry which is preliminary data.</text>
</comment>
<dbReference type="InParanoid" id="A0A1V8SME0"/>
<evidence type="ECO:0000313" key="4">
    <source>
        <dbReference type="EMBL" id="OQO00244.1"/>
    </source>
</evidence>
<evidence type="ECO:0000256" key="1">
    <source>
        <dbReference type="SAM" id="MobiDB-lite"/>
    </source>
</evidence>
<feature type="region of interest" description="Disordered" evidence="1">
    <location>
        <begin position="628"/>
        <end position="756"/>
    </location>
</feature>
<protein>
    <recommendedName>
        <fullName evidence="6">DUF1446 domain-containing protein</fullName>
    </recommendedName>
</protein>
<proteinExistence type="predicted"/>
<dbReference type="Pfam" id="PF23544">
    <property type="entry name" value="AtuA_ferredoxin"/>
    <property type="match status" value="1"/>
</dbReference>
<dbReference type="STRING" id="1507870.A0A1V8SME0"/>
<evidence type="ECO:0008006" key="6">
    <source>
        <dbReference type="Google" id="ProtNLM"/>
    </source>
</evidence>
<feature type="domain" description="AtuA-like ferredoxin-fold" evidence="3">
    <location>
        <begin position="498"/>
        <end position="593"/>
    </location>
</feature>